<proteinExistence type="inferred from homology"/>
<dbReference type="Proteomes" id="UP000637239">
    <property type="component" value="Chromosome 5"/>
</dbReference>
<protein>
    <recommendedName>
        <fullName evidence="2">AB hydrolase-1 domain-containing protein</fullName>
    </recommendedName>
</protein>
<dbReference type="GO" id="GO:0016747">
    <property type="term" value="F:acyltransferase activity, transferring groups other than amino-acyl groups"/>
    <property type="evidence" value="ECO:0007669"/>
    <property type="project" value="InterPro"/>
</dbReference>
<reference evidence="3" key="2">
    <citation type="submission" date="2021-02" db="EMBL/GenBank/DDBJ databases">
        <title>Aspergillus chevalieri M1 genome sequence.</title>
        <authorList>
            <person name="Kadooka C."/>
            <person name="Mori K."/>
            <person name="Futagami T."/>
        </authorList>
    </citation>
    <scope>NUCLEOTIDE SEQUENCE</scope>
    <source>
        <strain evidence="3">M1</strain>
    </source>
</reference>
<keyword evidence="4" id="KW-1185">Reference proteome</keyword>
<sequence>MTSVSIPKGTIKLSGLLFKPSKPFTPKTPALIIVHPGGGVKEQTASTYAKKLSEEHGVTTVAFDASHQGASEGEPRFLEDPNARVSDIWSVVDYLERVDTVNPENIGIVGICAGGGYAVAAAKADQRIKCVATVSLVNIGDSGRYGWYGQDAPAKQRDIIVKAAKQISAEGKGAAYETVPYVPPKLEDSTPVDLKEAHEYYLTSRGQHPRAQNKMLLRSVPRILTFDAFNLADLYLKQPVLLIAGEKAESRWHTEKLDELISYVTEKVIVPKARHVDFYDRDEFVIVPKARHVDFYDRDEFVDPAVLKIAQFMKARLV</sequence>
<gene>
    <name evidence="3" type="ORF">ACHE_50815A</name>
</gene>
<dbReference type="InterPro" id="IPR000073">
    <property type="entry name" value="AB_hydrolase_1"/>
</dbReference>
<name>A0A7R7VRX8_ASPCH</name>
<dbReference type="InterPro" id="IPR051411">
    <property type="entry name" value="Polyketide_trans_af380"/>
</dbReference>
<evidence type="ECO:0000313" key="4">
    <source>
        <dbReference type="Proteomes" id="UP000637239"/>
    </source>
</evidence>
<dbReference type="PANTHER" id="PTHR47751">
    <property type="entry name" value="SUPERFAMILY HYDROLASE, PUTATIVE (AFU_ORTHOLOGUE AFUA_2G16580)-RELATED"/>
    <property type="match status" value="1"/>
</dbReference>
<evidence type="ECO:0000256" key="1">
    <source>
        <dbReference type="ARBA" id="ARBA00029464"/>
    </source>
</evidence>
<comment type="similarity">
    <text evidence="1">Belongs to the polyketide transferase af380 family.</text>
</comment>
<reference evidence="3" key="1">
    <citation type="submission" date="2021-01" db="EMBL/GenBank/DDBJ databases">
        <authorList>
            <consortium name="Aspergillus chevalieri M1 genome sequencing consortium"/>
            <person name="Kazuki M."/>
            <person name="Futagami T."/>
        </authorList>
    </citation>
    <scope>NUCLEOTIDE SEQUENCE</scope>
    <source>
        <strain evidence="3">M1</strain>
    </source>
</reference>
<evidence type="ECO:0000259" key="2">
    <source>
        <dbReference type="Pfam" id="PF12697"/>
    </source>
</evidence>
<feature type="domain" description="AB hydrolase-1" evidence="2">
    <location>
        <begin position="33"/>
        <end position="285"/>
    </location>
</feature>
<dbReference type="GeneID" id="66983975"/>
<dbReference type="InterPro" id="IPR029058">
    <property type="entry name" value="AB_hydrolase_fold"/>
</dbReference>
<evidence type="ECO:0000313" key="3">
    <source>
        <dbReference type="EMBL" id="BCR89617.1"/>
    </source>
</evidence>
<dbReference type="AlphaFoldDB" id="A0A7R7VRX8"/>
<accession>A0A7R7VRX8</accession>
<dbReference type="Gene3D" id="1.10.10.800">
    <property type="match status" value="1"/>
</dbReference>
<dbReference type="Pfam" id="PF12697">
    <property type="entry name" value="Abhydrolase_6"/>
    <property type="match status" value="1"/>
</dbReference>
<dbReference type="Gene3D" id="3.40.50.1820">
    <property type="entry name" value="alpha/beta hydrolase"/>
    <property type="match status" value="1"/>
</dbReference>
<dbReference type="KEGG" id="ache:ACHE_50815A"/>
<organism evidence="3 4">
    <name type="scientific">Aspergillus chevalieri</name>
    <name type="common">Eurotium chevalieri</name>
    <dbReference type="NCBI Taxonomy" id="182096"/>
    <lineage>
        <taxon>Eukaryota</taxon>
        <taxon>Fungi</taxon>
        <taxon>Dikarya</taxon>
        <taxon>Ascomycota</taxon>
        <taxon>Pezizomycotina</taxon>
        <taxon>Eurotiomycetes</taxon>
        <taxon>Eurotiomycetidae</taxon>
        <taxon>Eurotiales</taxon>
        <taxon>Aspergillaceae</taxon>
        <taxon>Aspergillus</taxon>
        <taxon>Aspergillus subgen. Aspergillus</taxon>
    </lineage>
</organism>
<dbReference type="RefSeq" id="XP_043138139.1">
    <property type="nucleotide sequence ID" value="XM_043280573.1"/>
</dbReference>
<dbReference type="SUPFAM" id="SSF53474">
    <property type="entry name" value="alpha/beta-Hydrolases"/>
    <property type="match status" value="1"/>
</dbReference>
<dbReference type="InterPro" id="IPR020610">
    <property type="entry name" value="Thiolase_AS"/>
</dbReference>
<dbReference type="PROSITE" id="PS00099">
    <property type="entry name" value="THIOLASE_3"/>
    <property type="match status" value="1"/>
</dbReference>
<dbReference type="PANTHER" id="PTHR47751:SF1">
    <property type="entry name" value="SUPERFAMILY HYDROLASE, PUTATIVE (AFU_ORTHOLOGUE AFUA_2G16580)-RELATED"/>
    <property type="match status" value="1"/>
</dbReference>
<dbReference type="EMBL" id="AP024420">
    <property type="protein sequence ID" value="BCR89617.1"/>
    <property type="molecule type" value="Genomic_DNA"/>
</dbReference>